<protein>
    <submittedName>
        <fullName evidence="1">Uncharacterized protein</fullName>
    </submittedName>
</protein>
<proteinExistence type="predicted"/>
<accession>A0A4Y2SXP7</accession>
<evidence type="ECO:0000313" key="2">
    <source>
        <dbReference type="Proteomes" id="UP000499080"/>
    </source>
</evidence>
<comment type="caution">
    <text evidence="1">The sequence shown here is derived from an EMBL/GenBank/DDBJ whole genome shotgun (WGS) entry which is preliminary data.</text>
</comment>
<dbReference type="AlphaFoldDB" id="A0A4Y2SXP7"/>
<keyword evidence="2" id="KW-1185">Reference proteome</keyword>
<evidence type="ECO:0000313" key="1">
    <source>
        <dbReference type="EMBL" id="GBN91949.1"/>
    </source>
</evidence>
<gene>
    <name evidence="1" type="ORF">AVEN_193999_1</name>
</gene>
<reference evidence="1 2" key="1">
    <citation type="journal article" date="2019" name="Sci. Rep.">
        <title>Orb-weaving spider Araneus ventricosus genome elucidates the spidroin gene catalogue.</title>
        <authorList>
            <person name="Kono N."/>
            <person name="Nakamura H."/>
            <person name="Ohtoshi R."/>
            <person name="Moran D.A.P."/>
            <person name="Shinohara A."/>
            <person name="Yoshida Y."/>
            <person name="Fujiwara M."/>
            <person name="Mori M."/>
            <person name="Tomita M."/>
            <person name="Arakawa K."/>
        </authorList>
    </citation>
    <scope>NUCLEOTIDE SEQUENCE [LARGE SCALE GENOMIC DNA]</scope>
</reference>
<organism evidence="1 2">
    <name type="scientific">Araneus ventricosus</name>
    <name type="common">Orbweaver spider</name>
    <name type="synonym">Epeira ventricosa</name>
    <dbReference type="NCBI Taxonomy" id="182803"/>
    <lineage>
        <taxon>Eukaryota</taxon>
        <taxon>Metazoa</taxon>
        <taxon>Ecdysozoa</taxon>
        <taxon>Arthropoda</taxon>
        <taxon>Chelicerata</taxon>
        <taxon>Arachnida</taxon>
        <taxon>Araneae</taxon>
        <taxon>Araneomorphae</taxon>
        <taxon>Entelegynae</taxon>
        <taxon>Araneoidea</taxon>
        <taxon>Araneidae</taxon>
        <taxon>Araneus</taxon>
    </lineage>
</organism>
<dbReference type="EMBL" id="BGPR01024139">
    <property type="protein sequence ID" value="GBN91949.1"/>
    <property type="molecule type" value="Genomic_DNA"/>
</dbReference>
<name>A0A4Y2SXP7_ARAVE</name>
<sequence length="104" mass="11755">MNEGLFSNMLKIVNKVCIQPVFTKCHKDIQLLLANNIQSANIEVSTNSQPTNSHDNKLRLTQLISSTADRTFRTSHNGYNSRWFLQVTGSHTDRTQETFDAQGS</sequence>
<dbReference type="Proteomes" id="UP000499080">
    <property type="component" value="Unassembled WGS sequence"/>
</dbReference>